<keyword evidence="3" id="KW-1185">Reference proteome</keyword>
<evidence type="ECO:0008006" key="4">
    <source>
        <dbReference type="Google" id="ProtNLM"/>
    </source>
</evidence>
<feature type="signal peptide" evidence="1">
    <location>
        <begin position="1"/>
        <end position="19"/>
    </location>
</feature>
<organism evidence="2 3">
    <name type="scientific">Alteraurantiacibacter palmitatis</name>
    <dbReference type="NCBI Taxonomy" id="2054628"/>
    <lineage>
        <taxon>Bacteria</taxon>
        <taxon>Pseudomonadati</taxon>
        <taxon>Pseudomonadota</taxon>
        <taxon>Alphaproteobacteria</taxon>
        <taxon>Sphingomonadales</taxon>
        <taxon>Erythrobacteraceae</taxon>
        <taxon>Alteraurantiacibacter</taxon>
    </lineage>
</organism>
<dbReference type="Proteomes" id="UP001595456">
    <property type="component" value="Unassembled WGS sequence"/>
</dbReference>
<evidence type="ECO:0000256" key="1">
    <source>
        <dbReference type="SAM" id="SignalP"/>
    </source>
</evidence>
<gene>
    <name evidence="2" type="ORF">ACFODU_14310</name>
</gene>
<sequence>MATAVLLGSTILASGSAAAQEEVSETASVDPNVILVTSQRRVENLQDVPLSVQVLGQEQLDNL</sequence>
<comment type="caution">
    <text evidence="2">The sequence shown here is derived from an EMBL/GenBank/DDBJ whole genome shotgun (WGS) entry which is preliminary data.</text>
</comment>
<proteinExistence type="predicted"/>
<evidence type="ECO:0000313" key="2">
    <source>
        <dbReference type="EMBL" id="MFC3098966.1"/>
    </source>
</evidence>
<dbReference type="RefSeq" id="WP_336924555.1">
    <property type="nucleotide sequence ID" value="NZ_JBANRO010000001.1"/>
</dbReference>
<dbReference type="EMBL" id="JBHRST010000022">
    <property type="protein sequence ID" value="MFC3098966.1"/>
    <property type="molecule type" value="Genomic_DNA"/>
</dbReference>
<protein>
    <recommendedName>
        <fullName evidence="4">TonB-dependent receptor</fullName>
    </recommendedName>
</protein>
<name>A0ABV7EAW3_9SPHN</name>
<feature type="chain" id="PRO_5045809095" description="TonB-dependent receptor" evidence="1">
    <location>
        <begin position="20"/>
        <end position="63"/>
    </location>
</feature>
<reference evidence="3" key="1">
    <citation type="journal article" date="2019" name="Int. J. Syst. Evol. Microbiol.">
        <title>The Global Catalogue of Microorganisms (GCM) 10K type strain sequencing project: providing services to taxonomists for standard genome sequencing and annotation.</title>
        <authorList>
            <consortium name="The Broad Institute Genomics Platform"/>
            <consortium name="The Broad Institute Genome Sequencing Center for Infectious Disease"/>
            <person name="Wu L."/>
            <person name="Ma J."/>
        </authorList>
    </citation>
    <scope>NUCLEOTIDE SEQUENCE [LARGE SCALE GENOMIC DNA]</scope>
    <source>
        <strain evidence="3">KCTC 52607</strain>
    </source>
</reference>
<keyword evidence="1" id="KW-0732">Signal</keyword>
<accession>A0ABV7EAW3</accession>
<evidence type="ECO:0000313" key="3">
    <source>
        <dbReference type="Proteomes" id="UP001595456"/>
    </source>
</evidence>